<dbReference type="SMART" id="SM00418">
    <property type="entry name" value="HTH_ARSR"/>
    <property type="match status" value="1"/>
</dbReference>
<reference evidence="5 6" key="1">
    <citation type="submission" date="2019-03" db="EMBL/GenBank/DDBJ databases">
        <title>Draft Genome Sequence of Duganella callidus sp. nov., a Novel Duganella Species Isolated from Cultivated Soil.</title>
        <authorList>
            <person name="Raths R."/>
            <person name="Peta V."/>
            <person name="Bucking H."/>
        </authorList>
    </citation>
    <scope>NUCLEOTIDE SEQUENCE [LARGE SCALE GENOMIC DNA]</scope>
    <source>
        <strain evidence="5 6">DN04</strain>
    </source>
</reference>
<keyword evidence="2" id="KW-0238">DNA-binding</keyword>
<dbReference type="Gene3D" id="1.10.10.10">
    <property type="entry name" value="Winged helix-like DNA-binding domain superfamily/Winged helix DNA-binding domain"/>
    <property type="match status" value="1"/>
</dbReference>
<dbReference type="SUPFAM" id="SSF46785">
    <property type="entry name" value="Winged helix' DNA-binding domain"/>
    <property type="match status" value="1"/>
</dbReference>
<accession>A0A4Y9SZJ5</accession>
<dbReference type="PANTHER" id="PTHR33154:SF33">
    <property type="entry name" value="TRANSCRIPTIONAL REPRESSOR SDPR"/>
    <property type="match status" value="1"/>
</dbReference>
<dbReference type="RefSeq" id="WP_135200013.1">
    <property type="nucleotide sequence ID" value="NZ_SPVG01000025.1"/>
</dbReference>
<keyword evidence="6" id="KW-1185">Reference proteome</keyword>
<keyword evidence="1" id="KW-0805">Transcription regulation</keyword>
<evidence type="ECO:0000256" key="2">
    <source>
        <dbReference type="ARBA" id="ARBA00023125"/>
    </source>
</evidence>
<dbReference type="CDD" id="cd00090">
    <property type="entry name" value="HTH_ARSR"/>
    <property type="match status" value="1"/>
</dbReference>
<dbReference type="InterPro" id="IPR036390">
    <property type="entry name" value="WH_DNA-bd_sf"/>
</dbReference>
<name>A0A4Y9SZJ5_9BURK</name>
<dbReference type="GO" id="GO:0003700">
    <property type="term" value="F:DNA-binding transcription factor activity"/>
    <property type="evidence" value="ECO:0007669"/>
    <property type="project" value="InterPro"/>
</dbReference>
<evidence type="ECO:0000259" key="4">
    <source>
        <dbReference type="PROSITE" id="PS50987"/>
    </source>
</evidence>
<dbReference type="NCBIfam" id="NF033788">
    <property type="entry name" value="HTH_metalloreg"/>
    <property type="match status" value="1"/>
</dbReference>
<evidence type="ECO:0000256" key="1">
    <source>
        <dbReference type="ARBA" id="ARBA00023015"/>
    </source>
</evidence>
<dbReference type="PRINTS" id="PR00778">
    <property type="entry name" value="HTHARSR"/>
</dbReference>
<evidence type="ECO:0000256" key="3">
    <source>
        <dbReference type="ARBA" id="ARBA00023163"/>
    </source>
</evidence>
<protein>
    <submittedName>
        <fullName evidence="5">Metalloregulator ArsR/SmtB family transcription factor</fullName>
    </submittedName>
</protein>
<dbReference type="GO" id="GO:0003677">
    <property type="term" value="F:DNA binding"/>
    <property type="evidence" value="ECO:0007669"/>
    <property type="project" value="UniProtKB-KW"/>
</dbReference>
<dbReference type="Proteomes" id="UP000297729">
    <property type="component" value="Unassembled WGS sequence"/>
</dbReference>
<feature type="domain" description="HTH arsR-type" evidence="4">
    <location>
        <begin position="1"/>
        <end position="92"/>
    </location>
</feature>
<proteinExistence type="predicted"/>
<dbReference type="OrthoDB" id="9791888at2"/>
<dbReference type="EMBL" id="SPVG01000025">
    <property type="protein sequence ID" value="TFW30166.1"/>
    <property type="molecule type" value="Genomic_DNA"/>
</dbReference>
<gene>
    <name evidence="5" type="ORF">E4L98_02600</name>
</gene>
<dbReference type="InterPro" id="IPR036388">
    <property type="entry name" value="WH-like_DNA-bd_sf"/>
</dbReference>
<organism evidence="5 6">
    <name type="scientific">Duganella callida</name>
    <dbReference type="NCBI Taxonomy" id="2561932"/>
    <lineage>
        <taxon>Bacteria</taxon>
        <taxon>Pseudomonadati</taxon>
        <taxon>Pseudomonadota</taxon>
        <taxon>Betaproteobacteria</taxon>
        <taxon>Burkholderiales</taxon>
        <taxon>Oxalobacteraceae</taxon>
        <taxon>Telluria group</taxon>
        <taxon>Duganella</taxon>
    </lineage>
</organism>
<keyword evidence="3" id="KW-0804">Transcription</keyword>
<sequence>MEKNPEVVFRALADPTRRALFERLCAGGEQTVGTLTGQAGVSQPAVSKHLAVLKEAGLVKESAYGLESVVAWTMDAAALGTRLHMEQTGFCPDQEQAYQGAQMGWPRFFDELGQVLARD</sequence>
<comment type="caution">
    <text evidence="5">The sequence shown here is derived from an EMBL/GenBank/DDBJ whole genome shotgun (WGS) entry which is preliminary data.</text>
</comment>
<dbReference type="InterPro" id="IPR051081">
    <property type="entry name" value="HTH_MetalResp_TranReg"/>
</dbReference>
<evidence type="ECO:0000313" key="5">
    <source>
        <dbReference type="EMBL" id="TFW30166.1"/>
    </source>
</evidence>
<dbReference type="PANTHER" id="PTHR33154">
    <property type="entry name" value="TRANSCRIPTIONAL REGULATOR, ARSR FAMILY"/>
    <property type="match status" value="1"/>
</dbReference>
<dbReference type="InterPro" id="IPR011991">
    <property type="entry name" value="ArsR-like_HTH"/>
</dbReference>
<dbReference type="PROSITE" id="PS50987">
    <property type="entry name" value="HTH_ARSR_2"/>
    <property type="match status" value="1"/>
</dbReference>
<dbReference type="AlphaFoldDB" id="A0A4Y9SZJ5"/>
<dbReference type="InterPro" id="IPR001845">
    <property type="entry name" value="HTH_ArsR_DNA-bd_dom"/>
</dbReference>
<evidence type="ECO:0000313" key="6">
    <source>
        <dbReference type="Proteomes" id="UP000297729"/>
    </source>
</evidence>
<dbReference type="Pfam" id="PF12840">
    <property type="entry name" value="HTH_20"/>
    <property type="match status" value="1"/>
</dbReference>